<organism evidence="1 2">
    <name type="scientific">Actinomadura yumaensis</name>
    <dbReference type="NCBI Taxonomy" id="111807"/>
    <lineage>
        <taxon>Bacteria</taxon>
        <taxon>Bacillati</taxon>
        <taxon>Actinomycetota</taxon>
        <taxon>Actinomycetes</taxon>
        <taxon>Streptosporangiales</taxon>
        <taxon>Thermomonosporaceae</taxon>
        <taxon>Actinomadura</taxon>
    </lineage>
</organism>
<name>A0ABW2D1M2_9ACTN</name>
<dbReference type="InterPro" id="IPR006748">
    <property type="entry name" value="NH2Glyco/OHUrea_AB-resist_kin"/>
</dbReference>
<gene>
    <name evidence="1" type="ORF">ACFQKB_43925</name>
</gene>
<reference evidence="2" key="1">
    <citation type="journal article" date="2019" name="Int. J. Syst. Evol. Microbiol.">
        <title>The Global Catalogue of Microorganisms (GCM) 10K type strain sequencing project: providing services to taxonomists for standard genome sequencing and annotation.</title>
        <authorList>
            <consortium name="The Broad Institute Genomics Platform"/>
            <consortium name="The Broad Institute Genome Sequencing Center for Infectious Disease"/>
            <person name="Wu L."/>
            <person name="Ma J."/>
        </authorList>
    </citation>
    <scope>NUCLEOTIDE SEQUENCE [LARGE SCALE GENOMIC DNA]</scope>
    <source>
        <strain evidence="2">JCM 3369</strain>
    </source>
</reference>
<accession>A0ABW2D1M2</accession>
<dbReference type="RefSeq" id="WP_160824291.1">
    <property type="nucleotide sequence ID" value="NZ_JBHSXS010000059.1"/>
</dbReference>
<dbReference type="InterPro" id="IPR011009">
    <property type="entry name" value="Kinase-like_dom_sf"/>
</dbReference>
<dbReference type="Pfam" id="PF04655">
    <property type="entry name" value="APH_6_hur"/>
    <property type="match status" value="1"/>
</dbReference>
<evidence type="ECO:0000313" key="2">
    <source>
        <dbReference type="Proteomes" id="UP001596380"/>
    </source>
</evidence>
<protein>
    <submittedName>
        <fullName evidence="1">Aminoglycoside phosphotransferase family protein</fullName>
    </submittedName>
</protein>
<dbReference type="SUPFAM" id="SSF56112">
    <property type="entry name" value="Protein kinase-like (PK-like)"/>
    <property type="match status" value="1"/>
</dbReference>
<proteinExistence type="predicted"/>
<evidence type="ECO:0000313" key="1">
    <source>
        <dbReference type="EMBL" id="MFC6886776.1"/>
    </source>
</evidence>
<sequence>MPNAYRIEVPALLAEIQAKCNGEAGRAWVEALPRLARTALERWDLRPDGGLMHGWAGLVVPVRRADGTPAIVKLRLVDEETEGEPLALRAWGGRGAVLLLDEDPATGAILMERLGTRSLLSVPDPDEALGVLSDLLARLVALPAPPGLRRLADIARDMVAEAPAAAEELGRDRERAMLATAADVVRDLLDEPGDRLLHWDLHYENVLAGTREPWLAIDPKPLAGDPGFDLMPALHNRWEEIVASGDAARAVRRRFDLMTERLGLDRARAAGWTLGRVLQNTLWDIEDGEDRMSDVQLTIGEALLPRIRP</sequence>
<keyword evidence="2" id="KW-1185">Reference proteome</keyword>
<comment type="caution">
    <text evidence="1">The sequence shown here is derived from an EMBL/GenBank/DDBJ whole genome shotgun (WGS) entry which is preliminary data.</text>
</comment>
<dbReference type="Proteomes" id="UP001596380">
    <property type="component" value="Unassembled WGS sequence"/>
</dbReference>
<dbReference type="EMBL" id="JBHSXS010000059">
    <property type="protein sequence ID" value="MFC6886776.1"/>
    <property type="molecule type" value="Genomic_DNA"/>
</dbReference>